<name>L8HBL8_ACACF</name>
<dbReference type="PROSITE" id="PS50181">
    <property type="entry name" value="FBOX"/>
    <property type="match status" value="1"/>
</dbReference>
<dbReference type="Gene3D" id="2.130.10.10">
    <property type="entry name" value="YVTN repeat-like/Quinoprotein amine dehydrogenase"/>
    <property type="match status" value="1"/>
</dbReference>
<evidence type="ECO:0000256" key="5">
    <source>
        <dbReference type="PROSITE-ProRule" id="PRU00221"/>
    </source>
</evidence>
<dbReference type="InterPro" id="IPR036322">
    <property type="entry name" value="WD40_repeat_dom_sf"/>
</dbReference>
<dbReference type="Pfam" id="PF12937">
    <property type="entry name" value="F-box-like"/>
    <property type="match status" value="1"/>
</dbReference>
<protein>
    <submittedName>
        <fullName evidence="8">Fbox domain containing protein</fullName>
    </submittedName>
</protein>
<evidence type="ECO:0000256" key="2">
    <source>
        <dbReference type="ARBA" id="ARBA00022574"/>
    </source>
</evidence>
<keyword evidence="6" id="KW-0472">Membrane</keyword>
<evidence type="ECO:0000256" key="4">
    <source>
        <dbReference type="ARBA" id="ARBA00022786"/>
    </source>
</evidence>
<evidence type="ECO:0000256" key="1">
    <source>
        <dbReference type="ARBA" id="ARBA00004906"/>
    </source>
</evidence>
<dbReference type="InterPro" id="IPR052121">
    <property type="entry name" value="F-box_SCF_Substrate_Recog"/>
</dbReference>
<reference evidence="8 9" key="1">
    <citation type="journal article" date="2013" name="Genome Biol.">
        <title>Genome of Acanthamoeba castellanii highlights extensive lateral gene transfer and early evolution of tyrosine kinase signaling.</title>
        <authorList>
            <person name="Clarke M."/>
            <person name="Lohan A.J."/>
            <person name="Liu B."/>
            <person name="Lagkouvardos I."/>
            <person name="Roy S."/>
            <person name="Zafar N."/>
            <person name="Bertelli C."/>
            <person name="Schilde C."/>
            <person name="Kianianmomeni A."/>
            <person name="Burglin T.R."/>
            <person name="Frech C."/>
            <person name="Turcotte B."/>
            <person name="Kopec K.O."/>
            <person name="Synnott J.M."/>
            <person name="Choo C."/>
            <person name="Paponov I."/>
            <person name="Finkler A."/>
            <person name="Soon Heng Tan C."/>
            <person name="Hutchins A.P."/>
            <person name="Weinmeier T."/>
            <person name="Rattei T."/>
            <person name="Chu J.S."/>
            <person name="Gimenez G."/>
            <person name="Irimia M."/>
            <person name="Rigden D.J."/>
            <person name="Fitzpatrick D.A."/>
            <person name="Lorenzo-Morales J."/>
            <person name="Bateman A."/>
            <person name="Chiu C.H."/>
            <person name="Tang P."/>
            <person name="Hegemann P."/>
            <person name="Fromm H."/>
            <person name="Raoult D."/>
            <person name="Greub G."/>
            <person name="Miranda-Saavedra D."/>
            <person name="Chen N."/>
            <person name="Nash P."/>
            <person name="Ginger M.L."/>
            <person name="Horn M."/>
            <person name="Schaap P."/>
            <person name="Caler L."/>
            <person name="Loftus B."/>
        </authorList>
    </citation>
    <scope>NUCLEOTIDE SEQUENCE [LARGE SCALE GENOMIC DNA]</scope>
    <source>
        <strain evidence="8 9">Neff</strain>
    </source>
</reference>
<proteinExistence type="predicted"/>
<dbReference type="InterPro" id="IPR019775">
    <property type="entry name" value="WD40_repeat_CS"/>
</dbReference>
<feature type="repeat" description="WD" evidence="5">
    <location>
        <begin position="143"/>
        <end position="184"/>
    </location>
</feature>
<keyword evidence="6" id="KW-1133">Transmembrane helix</keyword>
<dbReference type="InterPro" id="IPR015943">
    <property type="entry name" value="WD40/YVTN_repeat-like_dom_sf"/>
</dbReference>
<dbReference type="AlphaFoldDB" id="L8HBL8"/>
<dbReference type="GO" id="GO:0005737">
    <property type="term" value="C:cytoplasm"/>
    <property type="evidence" value="ECO:0007669"/>
    <property type="project" value="TreeGrafter"/>
</dbReference>
<evidence type="ECO:0000313" key="9">
    <source>
        <dbReference type="Proteomes" id="UP000011083"/>
    </source>
</evidence>
<dbReference type="SUPFAM" id="SSF81383">
    <property type="entry name" value="F-box domain"/>
    <property type="match status" value="1"/>
</dbReference>
<keyword evidence="9" id="KW-1185">Reference proteome</keyword>
<dbReference type="Proteomes" id="UP000011083">
    <property type="component" value="Unassembled WGS sequence"/>
</dbReference>
<dbReference type="InterPro" id="IPR001810">
    <property type="entry name" value="F-box_dom"/>
</dbReference>
<dbReference type="PROSITE" id="PS00678">
    <property type="entry name" value="WD_REPEATS_1"/>
    <property type="match status" value="1"/>
</dbReference>
<keyword evidence="6" id="KW-0812">Transmembrane</keyword>
<feature type="domain" description="F-box" evidence="7">
    <location>
        <begin position="4"/>
        <end position="50"/>
    </location>
</feature>
<feature type="transmembrane region" description="Helical" evidence="6">
    <location>
        <begin position="232"/>
        <end position="250"/>
    </location>
</feature>
<dbReference type="EMBL" id="KB007900">
    <property type="protein sequence ID" value="ELR21806.1"/>
    <property type="molecule type" value="Genomic_DNA"/>
</dbReference>
<dbReference type="KEGG" id="acan:ACA1_385840"/>
<dbReference type="InterPro" id="IPR001680">
    <property type="entry name" value="WD40_rpt"/>
</dbReference>
<dbReference type="RefSeq" id="XP_004347188.1">
    <property type="nucleotide sequence ID" value="XM_004347138.1"/>
</dbReference>
<keyword evidence="2 5" id="KW-0853">WD repeat</keyword>
<sequence>MDEDAHLTRLPAELLFHICQLLPLADLSRMSGVCRSLRVVANADSLWRQRYLQRYYHPTAGGSQRTTSWKQRFKRNRTLERRWRNGSHTSHSVKGSHDDTTWCVSVGATLAATGAQGLTALCTVQSGQIGIWDVKRRKWRKTLMGHTSFVRAVKVLQDDCRLLSGGGDCVIQVWNLEAEKASEHSVARFLTGQSSKIITAWSRALTTANYEYLGDWMGLCAIGTGRDNSRPLFLLVPGVVHFLLLSLIFTKLTSSW</sequence>
<evidence type="ECO:0000256" key="6">
    <source>
        <dbReference type="SAM" id="Phobius"/>
    </source>
</evidence>
<dbReference type="VEuPathDB" id="AmoebaDB:ACA1_385840"/>
<accession>L8HBL8</accession>
<dbReference type="SUPFAM" id="SSF50978">
    <property type="entry name" value="WD40 repeat-like"/>
    <property type="match status" value="1"/>
</dbReference>
<dbReference type="Gene3D" id="1.20.1280.50">
    <property type="match status" value="1"/>
</dbReference>
<evidence type="ECO:0000259" key="7">
    <source>
        <dbReference type="PROSITE" id="PS50181"/>
    </source>
</evidence>
<dbReference type="PROSITE" id="PS50082">
    <property type="entry name" value="WD_REPEATS_2"/>
    <property type="match status" value="1"/>
</dbReference>
<dbReference type="SMART" id="SM00320">
    <property type="entry name" value="WD40"/>
    <property type="match status" value="1"/>
</dbReference>
<dbReference type="OrthoDB" id="6252103at2759"/>
<evidence type="ECO:0000313" key="8">
    <source>
        <dbReference type="EMBL" id="ELR21806.1"/>
    </source>
</evidence>
<dbReference type="SMART" id="SM00256">
    <property type="entry name" value="FBOX"/>
    <property type="match status" value="1"/>
</dbReference>
<gene>
    <name evidence="8" type="ORF">ACA1_385840</name>
</gene>
<dbReference type="GeneID" id="14922720"/>
<dbReference type="InterPro" id="IPR036047">
    <property type="entry name" value="F-box-like_dom_sf"/>
</dbReference>
<comment type="pathway">
    <text evidence="1">Protein modification; protein ubiquitination.</text>
</comment>
<organism evidence="8 9">
    <name type="scientific">Acanthamoeba castellanii (strain ATCC 30010 / Neff)</name>
    <dbReference type="NCBI Taxonomy" id="1257118"/>
    <lineage>
        <taxon>Eukaryota</taxon>
        <taxon>Amoebozoa</taxon>
        <taxon>Discosea</taxon>
        <taxon>Longamoebia</taxon>
        <taxon>Centramoebida</taxon>
        <taxon>Acanthamoebidae</taxon>
        <taxon>Acanthamoeba</taxon>
    </lineage>
</organism>
<evidence type="ECO:0000256" key="3">
    <source>
        <dbReference type="ARBA" id="ARBA00022737"/>
    </source>
</evidence>
<dbReference type="PANTHER" id="PTHR46550:SF1">
    <property type="entry name" value="F-BOX PROTEIN 3"/>
    <property type="match status" value="1"/>
</dbReference>
<dbReference type="PANTHER" id="PTHR46550">
    <property type="entry name" value="F-BOX ONLY PROTEIN 3"/>
    <property type="match status" value="1"/>
</dbReference>
<keyword evidence="4" id="KW-0833">Ubl conjugation pathway</keyword>
<dbReference type="PROSITE" id="PS50294">
    <property type="entry name" value="WD_REPEATS_REGION"/>
    <property type="match status" value="1"/>
</dbReference>
<keyword evidence="3" id="KW-0677">Repeat</keyword>